<dbReference type="WBParaSite" id="HDID_0000649701-mRNA-1">
    <property type="protein sequence ID" value="HDID_0000649701-mRNA-1"/>
    <property type="gene ID" value="HDID_0000649701"/>
</dbReference>
<evidence type="ECO:0000256" key="1">
    <source>
        <dbReference type="SAM" id="MobiDB-lite"/>
    </source>
</evidence>
<protein>
    <submittedName>
        <fullName evidence="2 4">Uncharacterized protein</fullName>
    </submittedName>
</protein>
<sequence length="163" mass="17559">MFSTGYDYFSTLWTCSGKITPVALPVNGDAEDSVFESESKRIKLDKSTEINVETETKPEMTNTSQNEISSNATSTTMVCTVNGFVEALKNRQQQLANAQQNVTAPKITTTSIMMDSNVAKNLVNQLLASAQGKIEVGTSASSSTNPTNLSVDQALDMSVSCRE</sequence>
<dbReference type="AlphaFoldDB" id="A0A0R3SNI2"/>
<proteinExistence type="predicted"/>
<gene>
    <name evidence="2" type="ORF">HDID_LOCUS6496</name>
</gene>
<feature type="compositionally biased region" description="Polar residues" evidence="1">
    <location>
        <begin position="138"/>
        <end position="151"/>
    </location>
</feature>
<dbReference type="EMBL" id="UYSG01005652">
    <property type="protein sequence ID" value="VDL58814.1"/>
    <property type="molecule type" value="Genomic_DNA"/>
</dbReference>
<reference evidence="4" key="1">
    <citation type="submission" date="2017-02" db="UniProtKB">
        <authorList>
            <consortium name="WormBaseParasite"/>
        </authorList>
    </citation>
    <scope>IDENTIFICATION</scope>
</reference>
<organism evidence="4">
    <name type="scientific">Hymenolepis diminuta</name>
    <name type="common">Rat tapeworm</name>
    <dbReference type="NCBI Taxonomy" id="6216"/>
    <lineage>
        <taxon>Eukaryota</taxon>
        <taxon>Metazoa</taxon>
        <taxon>Spiralia</taxon>
        <taxon>Lophotrochozoa</taxon>
        <taxon>Platyhelminthes</taxon>
        <taxon>Cestoda</taxon>
        <taxon>Eucestoda</taxon>
        <taxon>Cyclophyllidea</taxon>
        <taxon>Hymenolepididae</taxon>
        <taxon>Hymenolepis</taxon>
    </lineage>
</organism>
<dbReference type="Proteomes" id="UP000274504">
    <property type="component" value="Unassembled WGS sequence"/>
</dbReference>
<evidence type="ECO:0000313" key="4">
    <source>
        <dbReference type="WBParaSite" id="HDID_0000649701-mRNA-1"/>
    </source>
</evidence>
<evidence type="ECO:0000313" key="2">
    <source>
        <dbReference type="EMBL" id="VDL58814.1"/>
    </source>
</evidence>
<feature type="region of interest" description="Disordered" evidence="1">
    <location>
        <begin position="137"/>
        <end position="163"/>
    </location>
</feature>
<evidence type="ECO:0000313" key="3">
    <source>
        <dbReference type="Proteomes" id="UP000274504"/>
    </source>
</evidence>
<accession>A0A0R3SNI2</accession>
<name>A0A0R3SNI2_HYMDI</name>
<reference evidence="2 3" key="2">
    <citation type="submission" date="2018-11" db="EMBL/GenBank/DDBJ databases">
        <authorList>
            <consortium name="Pathogen Informatics"/>
        </authorList>
    </citation>
    <scope>NUCLEOTIDE SEQUENCE [LARGE SCALE GENOMIC DNA]</scope>
</reference>